<dbReference type="Pfam" id="PF01554">
    <property type="entry name" value="MatE"/>
    <property type="match status" value="2"/>
</dbReference>
<dbReference type="CDD" id="cd12082">
    <property type="entry name" value="MATE_like"/>
    <property type="match status" value="1"/>
</dbReference>
<feature type="transmembrane region" description="Helical" evidence="9">
    <location>
        <begin position="188"/>
        <end position="209"/>
    </location>
</feature>
<dbReference type="EMBL" id="JAPFFF010000040">
    <property type="protein sequence ID" value="KAK8841682.1"/>
    <property type="molecule type" value="Genomic_DNA"/>
</dbReference>
<evidence type="ECO:0000256" key="2">
    <source>
        <dbReference type="ARBA" id="ARBA00010199"/>
    </source>
</evidence>
<comment type="similarity">
    <text evidence="2">Belongs to the multi antimicrobial extrusion (MATE) (TC 2.A.66.1) family.</text>
</comment>
<evidence type="ECO:0000256" key="5">
    <source>
        <dbReference type="ARBA" id="ARBA00022692"/>
    </source>
</evidence>
<dbReference type="Proteomes" id="UP001470230">
    <property type="component" value="Unassembled WGS sequence"/>
</dbReference>
<comment type="caution">
    <text evidence="10">The sequence shown here is derived from an EMBL/GenBank/DDBJ whole genome shotgun (WGS) entry which is preliminary data.</text>
</comment>
<feature type="transmembrane region" description="Helical" evidence="9">
    <location>
        <begin position="253"/>
        <end position="274"/>
    </location>
</feature>
<dbReference type="InterPro" id="IPR052031">
    <property type="entry name" value="Membrane_Transporter-Flippase"/>
</dbReference>
<keyword evidence="11" id="KW-1185">Reference proteome</keyword>
<keyword evidence="3" id="KW-0813">Transport</keyword>
<evidence type="ECO:0000256" key="4">
    <source>
        <dbReference type="ARBA" id="ARBA00022475"/>
    </source>
</evidence>
<evidence type="ECO:0000256" key="1">
    <source>
        <dbReference type="ARBA" id="ARBA00004651"/>
    </source>
</evidence>
<evidence type="ECO:0000256" key="7">
    <source>
        <dbReference type="ARBA" id="ARBA00023136"/>
    </source>
</evidence>
<keyword evidence="7 9" id="KW-0472">Membrane</keyword>
<keyword evidence="4" id="KW-1003">Cell membrane</keyword>
<evidence type="ECO:0000313" key="11">
    <source>
        <dbReference type="Proteomes" id="UP001470230"/>
    </source>
</evidence>
<dbReference type="PANTHER" id="PTHR43549:SF2">
    <property type="entry name" value="MULTIDRUG RESISTANCE PROTEIN NORM-RELATED"/>
    <property type="match status" value="1"/>
</dbReference>
<evidence type="ECO:0000256" key="6">
    <source>
        <dbReference type="ARBA" id="ARBA00022989"/>
    </source>
</evidence>
<reference evidence="10 11" key="1">
    <citation type="submission" date="2024-04" db="EMBL/GenBank/DDBJ databases">
        <title>Tritrichomonas musculus Genome.</title>
        <authorList>
            <person name="Alves-Ferreira E."/>
            <person name="Grigg M."/>
            <person name="Lorenzi H."/>
            <person name="Galac M."/>
        </authorList>
    </citation>
    <scope>NUCLEOTIDE SEQUENCE [LARGE SCALE GENOMIC DNA]</scope>
    <source>
        <strain evidence="10 11">EAF2021</strain>
    </source>
</reference>
<feature type="transmembrane region" description="Helical" evidence="9">
    <location>
        <begin position="415"/>
        <end position="436"/>
    </location>
</feature>
<feature type="transmembrane region" description="Helical" evidence="9">
    <location>
        <begin position="216"/>
        <end position="241"/>
    </location>
</feature>
<gene>
    <name evidence="10" type="ORF">M9Y10_026622</name>
</gene>
<dbReference type="PANTHER" id="PTHR43549">
    <property type="entry name" value="MULTIDRUG RESISTANCE PROTEIN YPNP-RELATED"/>
    <property type="match status" value="1"/>
</dbReference>
<feature type="transmembrane region" description="Helical" evidence="9">
    <location>
        <begin position="443"/>
        <end position="466"/>
    </location>
</feature>
<evidence type="ECO:0000313" key="10">
    <source>
        <dbReference type="EMBL" id="KAK8841682.1"/>
    </source>
</evidence>
<feature type="compositionally biased region" description="Basic and acidic residues" evidence="8">
    <location>
        <begin position="35"/>
        <end position="52"/>
    </location>
</feature>
<keyword evidence="5 9" id="KW-0812">Transmembrane</keyword>
<evidence type="ECO:0000256" key="8">
    <source>
        <dbReference type="SAM" id="MobiDB-lite"/>
    </source>
</evidence>
<proteinExistence type="inferred from homology"/>
<name>A0ABR2H7Z5_9EUKA</name>
<dbReference type="InterPro" id="IPR002528">
    <property type="entry name" value="MATE_fam"/>
</dbReference>
<feature type="region of interest" description="Disordered" evidence="8">
    <location>
        <begin position="1"/>
        <end position="58"/>
    </location>
</feature>
<protein>
    <recommendedName>
        <fullName evidence="12">MatE family protein</fullName>
    </recommendedName>
</protein>
<sequence length="539" mass="59709">MSQSSNFIDTEASDIQIGSSSEPQDSIDDITEETNTNKHKENSNNNNSKEKSSVNNYRLGGRKPLATILYLSSGPILAQFTGSLKGIIGSIWVSKSIGEKGLATISTIGVFDGISRSFGFFLSSAASAKISQLYGKHQEEEAAQLVVDLVRVAAIMGVVIPLILGLSTIPLARWLGADDEISQMSKEYMLPINVGTFTTCAFIALGGCLQGEGRSLFFSICNVISLVVNMCVLDPIFLLALKTGIWGASLAQALSEAIPGIVIFTLYFMGKFGVKPKWKMFISKFSPHTFPSLKVGLSQLFANLSQIVPSIVVRKLMGMSFKENYNDAMAAFNTVVRFFVLTNSVIIAVTMGFIPSGSYAFAAKRYRRWFKLAFHSLWISFIWGSFTAILTWTIPRHLARMFASGKGYLDVCEPMLKYSNALGFIICGRFCCVAYLQSFQLGIYSMILSLISHFLSIIGFAFLLYFTNKNDGVRIIWCYSMAHALGLVLGVCFLIWPIKKCYKLMKNEDADDTINNEDFEEMYHSDSIEDDRSFTNKDD</sequence>
<organism evidence="10 11">
    <name type="scientific">Tritrichomonas musculus</name>
    <dbReference type="NCBI Taxonomy" id="1915356"/>
    <lineage>
        <taxon>Eukaryota</taxon>
        <taxon>Metamonada</taxon>
        <taxon>Parabasalia</taxon>
        <taxon>Tritrichomonadida</taxon>
        <taxon>Tritrichomonadidae</taxon>
        <taxon>Tritrichomonas</taxon>
    </lineage>
</organism>
<feature type="transmembrane region" description="Helical" evidence="9">
    <location>
        <begin position="372"/>
        <end position="395"/>
    </location>
</feature>
<comment type="subcellular location">
    <subcellularLocation>
        <location evidence="1">Cell membrane</location>
        <topology evidence="1">Multi-pass membrane protein</topology>
    </subcellularLocation>
</comment>
<accession>A0ABR2H7Z5</accession>
<feature type="transmembrane region" description="Helical" evidence="9">
    <location>
        <begin position="152"/>
        <end position="176"/>
    </location>
</feature>
<feature type="transmembrane region" description="Helical" evidence="9">
    <location>
        <begin position="472"/>
        <end position="496"/>
    </location>
</feature>
<keyword evidence="6 9" id="KW-1133">Transmembrane helix</keyword>
<evidence type="ECO:0008006" key="12">
    <source>
        <dbReference type="Google" id="ProtNLM"/>
    </source>
</evidence>
<feature type="transmembrane region" description="Helical" evidence="9">
    <location>
        <begin position="336"/>
        <end position="360"/>
    </location>
</feature>
<evidence type="ECO:0000256" key="9">
    <source>
        <dbReference type="SAM" id="Phobius"/>
    </source>
</evidence>
<evidence type="ECO:0000256" key="3">
    <source>
        <dbReference type="ARBA" id="ARBA00022448"/>
    </source>
</evidence>